<dbReference type="SMART" id="SM00404">
    <property type="entry name" value="PTPc_motif"/>
    <property type="match status" value="1"/>
</dbReference>
<evidence type="ECO:0000256" key="1">
    <source>
        <dbReference type="SAM" id="Phobius"/>
    </source>
</evidence>
<sequence>MCVRNSIFISFLLFLLIVIGQGSYIQEIEIISIIALNENTVLISWDLKVPLLQNSTEVFHIHYGRYNTNTYAGHTNNQSYILRDLTAGISYRIYIAMTYVFSNITYKTDTYQFKIEKIPATEMNIPSIAAISIVVSLTILSIGVLVIVLAICGLKRVGITGKFVRERLQLNGKTNSNICMITSSECNSGNITLNDTAETRKNAISIEETVIEQGIDIDSIYFANISQNDCNVSEITNVIETESISDIPDVLNTENADQRVEYTPEQLSENLSDKTYTIPPTLSKDLNETYEITYKDVENIDQQNTEIVFNIELEFEALNAETSEQNCEFDVNNITLESPNFEGYTLNASYLYNANIIATIHPTRRRDFLQLVYQSKCSLIVMLTSRLEQQSIIARTSEYVRYWPVDEYTNEQEDTLIEQEISLQHSVENNSISFKHIIFTGWDDNGDIEDISNVIKLLRIIQTHKEMNMNTRVIIHCNDGVTKTGILMTCYTALQDMEDRNCYNIEDIVRDLRQQRTNMLPTLTSYRACYRIMEEFSSLQQ</sequence>
<proteinExistence type="predicted"/>
<gene>
    <name evidence="5" type="ORF">LOD99_6038</name>
</gene>
<dbReference type="PANTHER" id="PTHR19134">
    <property type="entry name" value="RECEPTOR-TYPE TYROSINE-PROTEIN PHOSPHATASE"/>
    <property type="match status" value="1"/>
</dbReference>
<evidence type="ECO:0000313" key="5">
    <source>
        <dbReference type="EMBL" id="KAI6650361.1"/>
    </source>
</evidence>
<feature type="transmembrane region" description="Helical" evidence="1">
    <location>
        <begin position="128"/>
        <end position="152"/>
    </location>
</feature>
<keyword evidence="1" id="KW-0812">Transmembrane</keyword>
<keyword evidence="2" id="KW-0732">Signal</keyword>
<dbReference type="CDD" id="cd00047">
    <property type="entry name" value="PTPc"/>
    <property type="match status" value="1"/>
</dbReference>
<name>A0AAV7JNH2_9METZ</name>
<evidence type="ECO:0000313" key="6">
    <source>
        <dbReference type="Proteomes" id="UP001165289"/>
    </source>
</evidence>
<dbReference type="PANTHER" id="PTHR19134:SF449">
    <property type="entry name" value="TYROSINE-PROTEIN PHOSPHATASE 1"/>
    <property type="match status" value="1"/>
</dbReference>
<dbReference type="Proteomes" id="UP001165289">
    <property type="component" value="Unassembled WGS sequence"/>
</dbReference>
<dbReference type="GO" id="GO:0004725">
    <property type="term" value="F:protein tyrosine phosphatase activity"/>
    <property type="evidence" value="ECO:0007669"/>
    <property type="project" value="InterPro"/>
</dbReference>
<evidence type="ECO:0000256" key="2">
    <source>
        <dbReference type="SAM" id="SignalP"/>
    </source>
</evidence>
<dbReference type="InterPro" id="IPR050348">
    <property type="entry name" value="Protein-Tyr_Phosphatase"/>
</dbReference>
<feature type="domain" description="Tyrosine-protein phosphatase" evidence="3">
    <location>
        <begin position="329"/>
        <end position="536"/>
    </location>
</feature>
<dbReference type="SUPFAM" id="SSF52799">
    <property type="entry name" value="(Phosphotyrosine protein) phosphatases II"/>
    <property type="match status" value="1"/>
</dbReference>
<dbReference type="InterPro" id="IPR029021">
    <property type="entry name" value="Prot-tyrosine_phosphatase-like"/>
</dbReference>
<evidence type="ECO:0000259" key="3">
    <source>
        <dbReference type="PROSITE" id="PS50055"/>
    </source>
</evidence>
<dbReference type="SMART" id="SM00194">
    <property type="entry name" value="PTPc"/>
    <property type="match status" value="1"/>
</dbReference>
<feature type="domain" description="Tyrosine specific protein phosphatases" evidence="4">
    <location>
        <begin position="452"/>
        <end position="527"/>
    </location>
</feature>
<comment type="caution">
    <text evidence="5">The sequence shown here is derived from an EMBL/GenBank/DDBJ whole genome shotgun (WGS) entry which is preliminary data.</text>
</comment>
<dbReference type="AlphaFoldDB" id="A0AAV7JNH2"/>
<keyword evidence="1" id="KW-1133">Transmembrane helix</keyword>
<evidence type="ECO:0000259" key="4">
    <source>
        <dbReference type="PROSITE" id="PS50056"/>
    </source>
</evidence>
<keyword evidence="1" id="KW-0472">Membrane</keyword>
<keyword evidence="6" id="KW-1185">Reference proteome</keyword>
<dbReference type="Gene3D" id="3.90.190.10">
    <property type="entry name" value="Protein tyrosine phosphatase superfamily"/>
    <property type="match status" value="1"/>
</dbReference>
<reference evidence="5 6" key="1">
    <citation type="journal article" date="2023" name="BMC Biol.">
        <title>The compact genome of the sponge Oopsacas minuta (Hexactinellida) is lacking key metazoan core genes.</title>
        <authorList>
            <person name="Santini S."/>
            <person name="Schenkelaars Q."/>
            <person name="Jourda C."/>
            <person name="Duchesne M."/>
            <person name="Belahbib H."/>
            <person name="Rocher C."/>
            <person name="Selva M."/>
            <person name="Riesgo A."/>
            <person name="Vervoort M."/>
            <person name="Leys S.P."/>
            <person name="Kodjabachian L."/>
            <person name="Le Bivic A."/>
            <person name="Borchiellini C."/>
            <person name="Claverie J.M."/>
            <person name="Renard E."/>
        </authorList>
    </citation>
    <scope>NUCLEOTIDE SEQUENCE [LARGE SCALE GENOMIC DNA]</scope>
    <source>
        <strain evidence="5">SPO-2</strain>
    </source>
</reference>
<dbReference type="InterPro" id="IPR000242">
    <property type="entry name" value="PTP_cat"/>
</dbReference>
<dbReference type="InterPro" id="IPR000387">
    <property type="entry name" value="Tyr_Pase_dom"/>
</dbReference>
<dbReference type="PROSITE" id="PS50056">
    <property type="entry name" value="TYR_PHOSPHATASE_2"/>
    <property type="match status" value="1"/>
</dbReference>
<dbReference type="PRINTS" id="PR00700">
    <property type="entry name" value="PRTYPHPHTASE"/>
</dbReference>
<accession>A0AAV7JNH2</accession>
<feature type="chain" id="PRO_5043585990" evidence="2">
    <location>
        <begin position="23"/>
        <end position="541"/>
    </location>
</feature>
<dbReference type="Pfam" id="PF00102">
    <property type="entry name" value="Y_phosphatase"/>
    <property type="match status" value="1"/>
</dbReference>
<organism evidence="5 6">
    <name type="scientific">Oopsacas minuta</name>
    <dbReference type="NCBI Taxonomy" id="111878"/>
    <lineage>
        <taxon>Eukaryota</taxon>
        <taxon>Metazoa</taxon>
        <taxon>Porifera</taxon>
        <taxon>Hexactinellida</taxon>
        <taxon>Hexasterophora</taxon>
        <taxon>Lyssacinosida</taxon>
        <taxon>Leucopsacidae</taxon>
        <taxon>Oopsacas</taxon>
    </lineage>
</organism>
<dbReference type="PROSITE" id="PS50055">
    <property type="entry name" value="TYR_PHOSPHATASE_PTP"/>
    <property type="match status" value="1"/>
</dbReference>
<protein>
    <submittedName>
        <fullName evidence="5">Tyrosine-protein phosphatase non-receptor type 23</fullName>
    </submittedName>
</protein>
<feature type="signal peptide" evidence="2">
    <location>
        <begin position="1"/>
        <end position="22"/>
    </location>
</feature>
<dbReference type="EMBL" id="JAKMXF010000312">
    <property type="protein sequence ID" value="KAI6650361.1"/>
    <property type="molecule type" value="Genomic_DNA"/>
</dbReference>
<dbReference type="InterPro" id="IPR003595">
    <property type="entry name" value="Tyr_Pase_cat"/>
</dbReference>